<evidence type="ECO:0000256" key="1">
    <source>
        <dbReference type="SAM" id="MobiDB-lite"/>
    </source>
</evidence>
<name>A0A067NES9_PLEO1</name>
<dbReference type="Proteomes" id="UP000027073">
    <property type="component" value="Unassembled WGS sequence"/>
</dbReference>
<gene>
    <name evidence="2" type="ORF">PLEOSDRAFT_1109725</name>
</gene>
<dbReference type="HOGENOM" id="CLU_1670112_0_0_1"/>
<dbReference type="AlphaFoldDB" id="A0A067NES9"/>
<accession>A0A067NES9</accession>
<reference evidence="3" key="1">
    <citation type="journal article" date="2014" name="Proc. Natl. Acad. Sci. U.S.A.">
        <title>Extensive sampling of basidiomycete genomes demonstrates inadequacy of the white-rot/brown-rot paradigm for wood decay fungi.</title>
        <authorList>
            <person name="Riley R."/>
            <person name="Salamov A.A."/>
            <person name="Brown D.W."/>
            <person name="Nagy L.G."/>
            <person name="Floudas D."/>
            <person name="Held B.W."/>
            <person name="Levasseur A."/>
            <person name="Lombard V."/>
            <person name="Morin E."/>
            <person name="Otillar R."/>
            <person name="Lindquist E.A."/>
            <person name="Sun H."/>
            <person name="LaButti K.M."/>
            <person name="Schmutz J."/>
            <person name="Jabbour D."/>
            <person name="Luo H."/>
            <person name="Baker S.E."/>
            <person name="Pisabarro A.G."/>
            <person name="Walton J.D."/>
            <person name="Blanchette R.A."/>
            <person name="Henrissat B."/>
            <person name="Martin F."/>
            <person name="Cullen D."/>
            <person name="Hibbett D.S."/>
            <person name="Grigoriev I.V."/>
        </authorList>
    </citation>
    <scope>NUCLEOTIDE SEQUENCE [LARGE SCALE GENOMIC DNA]</scope>
    <source>
        <strain evidence="3">PC15</strain>
    </source>
</reference>
<feature type="region of interest" description="Disordered" evidence="1">
    <location>
        <begin position="1"/>
        <end position="25"/>
    </location>
</feature>
<dbReference type="VEuPathDB" id="FungiDB:PLEOSDRAFT_1109725"/>
<protein>
    <submittedName>
        <fullName evidence="2">Uncharacterized protein</fullName>
    </submittedName>
</protein>
<evidence type="ECO:0000313" key="2">
    <source>
        <dbReference type="EMBL" id="KDQ22627.1"/>
    </source>
</evidence>
<dbReference type="EMBL" id="KL198014">
    <property type="protein sequence ID" value="KDQ22627.1"/>
    <property type="molecule type" value="Genomic_DNA"/>
</dbReference>
<evidence type="ECO:0000313" key="3">
    <source>
        <dbReference type="Proteomes" id="UP000027073"/>
    </source>
</evidence>
<proteinExistence type="predicted"/>
<dbReference type="InParanoid" id="A0A067NES9"/>
<organism evidence="2 3">
    <name type="scientific">Pleurotus ostreatus (strain PC15)</name>
    <name type="common">Oyster mushroom</name>
    <dbReference type="NCBI Taxonomy" id="1137138"/>
    <lineage>
        <taxon>Eukaryota</taxon>
        <taxon>Fungi</taxon>
        <taxon>Dikarya</taxon>
        <taxon>Basidiomycota</taxon>
        <taxon>Agaricomycotina</taxon>
        <taxon>Agaricomycetes</taxon>
        <taxon>Agaricomycetidae</taxon>
        <taxon>Agaricales</taxon>
        <taxon>Pleurotineae</taxon>
        <taxon>Pleurotaceae</taxon>
        <taxon>Pleurotus</taxon>
    </lineage>
</organism>
<sequence length="158" mass="17952">MSLTQNRKMWTRRNSKASWKTAAHDRPPRITSQQTFLRRHCSLTESDTTTTYISLARLHVHEYLYNSCDLPRKILVQPVDQADDGVAIRIVGPGGTMTFEMFMNGQWTGGDYSRVERNLAKPRNKAVTFEAVLRADASLHIIEDSLSWPYPPAEASAE</sequence>